<reference evidence="1 2" key="1">
    <citation type="submission" date="2024-02" db="EMBL/GenBank/DDBJ databases">
        <title>De novo assembly and annotation of 12 fungi associated with fruit tree decline syndrome in Ontario, Canada.</title>
        <authorList>
            <person name="Sulman M."/>
            <person name="Ellouze W."/>
            <person name="Ilyukhin E."/>
        </authorList>
    </citation>
    <scope>NUCLEOTIDE SEQUENCE [LARGE SCALE GENOMIC DNA]</scope>
    <source>
        <strain evidence="1 2">M42-189</strain>
    </source>
</reference>
<comment type="caution">
    <text evidence="1">The sequence shown here is derived from an EMBL/GenBank/DDBJ whole genome shotgun (WGS) entry which is preliminary data.</text>
</comment>
<dbReference type="Proteomes" id="UP001521785">
    <property type="component" value="Unassembled WGS sequence"/>
</dbReference>
<evidence type="ECO:0000313" key="2">
    <source>
        <dbReference type="Proteomes" id="UP001521785"/>
    </source>
</evidence>
<accession>A0ABR3QS52</accession>
<name>A0ABR3QS52_9PLEO</name>
<organism evidence="1 2">
    <name type="scientific">Paraconiothyrium brasiliense</name>
    <dbReference type="NCBI Taxonomy" id="300254"/>
    <lineage>
        <taxon>Eukaryota</taxon>
        <taxon>Fungi</taxon>
        <taxon>Dikarya</taxon>
        <taxon>Ascomycota</taxon>
        <taxon>Pezizomycotina</taxon>
        <taxon>Dothideomycetes</taxon>
        <taxon>Pleosporomycetidae</taxon>
        <taxon>Pleosporales</taxon>
        <taxon>Massarineae</taxon>
        <taxon>Didymosphaeriaceae</taxon>
        <taxon>Paraconiothyrium</taxon>
    </lineage>
</organism>
<proteinExistence type="predicted"/>
<evidence type="ECO:0000313" key="1">
    <source>
        <dbReference type="EMBL" id="KAL1594627.1"/>
    </source>
</evidence>
<protein>
    <submittedName>
        <fullName evidence="1">Uncharacterized protein</fullName>
    </submittedName>
</protein>
<gene>
    <name evidence="1" type="ORF">SLS60_010388</name>
</gene>
<dbReference type="EMBL" id="JAKJXO020000017">
    <property type="protein sequence ID" value="KAL1594627.1"/>
    <property type="molecule type" value="Genomic_DNA"/>
</dbReference>
<keyword evidence="2" id="KW-1185">Reference proteome</keyword>
<sequence length="130" mass="14178">MRIDVEEFPSNDSDFLKSMAAELKGSSSADATRVNGIAALLRSQSIADNRRRSIGSIEKTLLKHYAKLVEAAKRSQRTCEEVEKNCLAGSASPQIADDLRKVADVLGSRASRLRKRLNSLFGRNAIAETG</sequence>